<comment type="subcellular location">
    <subcellularLocation>
        <location evidence="1 10">Cell outer membrane</location>
    </subcellularLocation>
</comment>
<protein>
    <submittedName>
        <fullName evidence="15">General secretion protein D</fullName>
    </submittedName>
</protein>
<geneLocation type="plasmid" evidence="15 16">
    <name>megaplasmid</name>
</geneLocation>
<keyword evidence="8" id="KW-0472">Membrane</keyword>
<evidence type="ECO:0000256" key="2">
    <source>
        <dbReference type="ARBA" id="ARBA00006980"/>
    </source>
</evidence>
<feature type="domain" description="GspD-like N0" evidence="14">
    <location>
        <begin position="60"/>
        <end position="130"/>
    </location>
</feature>
<comment type="similarity">
    <text evidence="2">Belongs to the bacterial secretin family. GSP D subfamily.</text>
</comment>
<evidence type="ECO:0000256" key="11">
    <source>
        <dbReference type="SAM" id="MobiDB-lite"/>
    </source>
</evidence>
<dbReference type="NCBIfam" id="TIGR02517">
    <property type="entry name" value="type_II_gspD"/>
    <property type="match status" value="1"/>
</dbReference>
<dbReference type="Proteomes" id="UP000009081">
    <property type="component" value="Plasmid megaplasmid"/>
</dbReference>
<feature type="compositionally biased region" description="Gly residues" evidence="11">
    <location>
        <begin position="331"/>
        <end position="342"/>
    </location>
</feature>
<feature type="domain" description="Type II/III secretion system secretin-like" evidence="12">
    <location>
        <begin position="498"/>
        <end position="663"/>
    </location>
</feature>
<keyword evidence="15" id="KW-0614">Plasmid</keyword>
<reference evidence="15 16" key="1">
    <citation type="journal article" date="2009" name="PLoS ONE">
        <title>Methylobacterium genome sequences: a reference blueprint to investigate microbial metabolism of C1 compounds from natural and industrial sources.</title>
        <authorList>
            <person name="Vuilleumier S."/>
            <person name="Chistoserdova L."/>
            <person name="Lee M.-C."/>
            <person name="Bringel F."/>
            <person name="Lajus A."/>
            <person name="Zhou Y."/>
            <person name="Gourion B."/>
            <person name="Barbe V."/>
            <person name="Chang J."/>
            <person name="Cruveiller S."/>
            <person name="Dossat C."/>
            <person name="Gillett W."/>
            <person name="Gruffaz C."/>
            <person name="Haugen E."/>
            <person name="Hourcade E."/>
            <person name="Levy R."/>
            <person name="Mangenot S."/>
            <person name="Muller E."/>
            <person name="Nadalig T."/>
            <person name="Pagni M."/>
            <person name="Penny C."/>
            <person name="Peyraud R."/>
            <person name="Robinson D.G."/>
            <person name="Roche D."/>
            <person name="Rouy Z."/>
            <person name="Saenampechek C."/>
            <person name="Salvignol G."/>
            <person name="Vallenet D."/>
            <person name="Wu Z."/>
            <person name="Marx C.J."/>
            <person name="Vorholt J.A."/>
            <person name="Olson M.V."/>
            <person name="Kaul R."/>
            <person name="Weissenbach J."/>
            <person name="Medigue C."/>
            <person name="Lidstrom M.E."/>
        </authorList>
    </citation>
    <scope>NUCLEOTIDE SEQUENCE [LARGE SCALE GENOMIC DNA]</scope>
    <source>
        <strain evidence="16">ATCC 14718 / DSM 1338 / JCM 2805 / NCIMB 9133 / AM1</strain>
    </source>
</reference>
<keyword evidence="9" id="KW-0998">Cell outer membrane</keyword>
<dbReference type="OrthoDB" id="9775455at2"/>
<dbReference type="InterPro" id="IPR013356">
    <property type="entry name" value="T2SS_GspD"/>
</dbReference>
<dbReference type="Gene3D" id="3.55.50.30">
    <property type="match status" value="1"/>
</dbReference>
<evidence type="ECO:0000256" key="6">
    <source>
        <dbReference type="ARBA" id="ARBA00022729"/>
    </source>
</evidence>
<dbReference type="Pfam" id="PF03958">
    <property type="entry name" value="Secretin_N"/>
    <property type="match status" value="2"/>
</dbReference>
<dbReference type="PANTHER" id="PTHR30332">
    <property type="entry name" value="PROBABLE GENERAL SECRETION PATHWAY PROTEIN D"/>
    <property type="match status" value="1"/>
</dbReference>
<evidence type="ECO:0000259" key="12">
    <source>
        <dbReference type="Pfam" id="PF00263"/>
    </source>
</evidence>
<keyword evidence="5" id="KW-0812">Transmembrane</keyword>
<evidence type="ECO:0000259" key="13">
    <source>
        <dbReference type="Pfam" id="PF03958"/>
    </source>
</evidence>
<evidence type="ECO:0000256" key="1">
    <source>
        <dbReference type="ARBA" id="ARBA00004442"/>
    </source>
</evidence>
<dbReference type="Gene3D" id="3.30.1370.120">
    <property type="match status" value="3"/>
</dbReference>
<dbReference type="AlphaFoldDB" id="C5B3Y6"/>
<dbReference type="InterPro" id="IPR001775">
    <property type="entry name" value="GspD/PilQ"/>
</dbReference>
<keyword evidence="6" id="KW-0732">Signal</keyword>
<evidence type="ECO:0000256" key="3">
    <source>
        <dbReference type="ARBA" id="ARBA00022448"/>
    </source>
</evidence>
<keyword evidence="16" id="KW-1185">Reference proteome</keyword>
<dbReference type="Pfam" id="PF00263">
    <property type="entry name" value="Secretin"/>
    <property type="match status" value="1"/>
</dbReference>
<dbReference type="HOGENOM" id="CLU_006756_1_2_5"/>
<keyword evidence="7" id="KW-0653">Protein transport</keyword>
<name>C5B3Y6_METEA</name>
<feature type="compositionally biased region" description="Polar residues" evidence="11">
    <location>
        <begin position="371"/>
        <end position="381"/>
    </location>
</feature>
<evidence type="ECO:0000313" key="15">
    <source>
        <dbReference type="EMBL" id="ACS43168.1"/>
    </source>
</evidence>
<accession>C5B3Y6</accession>
<feature type="domain" description="NolW-like" evidence="13">
    <location>
        <begin position="214"/>
        <end position="276"/>
    </location>
</feature>
<dbReference type="InterPro" id="IPR038591">
    <property type="entry name" value="NolW-like_sf"/>
</dbReference>
<dbReference type="GO" id="GO:0015627">
    <property type="term" value="C:type II protein secretion system complex"/>
    <property type="evidence" value="ECO:0007669"/>
    <property type="project" value="InterPro"/>
</dbReference>
<dbReference type="RefSeq" id="WP_012753652.1">
    <property type="nucleotide sequence ID" value="NC_012811.1"/>
</dbReference>
<evidence type="ECO:0000259" key="14">
    <source>
        <dbReference type="Pfam" id="PF21305"/>
    </source>
</evidence>
<dbReference type="KEGG" id="mea:Mex_2p0288"/>
<dbReference type="InterPro" id="IPR005644">
    <property type="entry name" value="NolW-like"/>
</dbReference>
<dbReference type="Pfam" id="PF21305">
    <property type="entry name" value="type_II_gspD_N0"/>
    <property type="match status" value="1"/>
</dbReference>
<sequence>MSGSAPEMTSGRPARGDPRSLAGRGQARGFVDWGGPIPDGASTASGRPIEIGPSGHEVRLNFVNVELQEFARAVFEEVLHENVIVDPAVTGRITVRAGNPISKKAALALVREALQASGATLSRPGNVWRIGPAPRNAGPSREMVRVIPLRFIGITEARGAIQPFLGANGNTSDVAASGTGRFLVLAGRTAEVEGLEQVVATFDVDELRGRAFALVPLKQAGAAPVAQDLLRMIGSEGIAQGVKVFPVERMNAIMVASSNPDVIERVRGWIGGLDQSGQDQRRVYIYPVRNRRAAEIAKVLDGMLQGRGRVEAGTDGPAVAPGLTPQHGSLSGTGSGSRGGLGNASFGAGSSGLSAQFTALPSSEFGREENSLGTSTNSRSQGARDAQSGVEVRADIATNTLVVVSRPEDYHIVASAIRNLDVLPTQVLIEATIAEVRLNEALRHGVRWYFQAGGLGQGASMGSGFGTSGRSVTGQGSAGEIALTYSLGLANAKLAISALESVTDVEIVSSPALTVLDNQTATLKVGEQVPIATRSARSVVNADAPLVNDIEMKDTGVILQVTPRVNAGGLVMLDIKQEASDVVPTTTSNLDSPTIRLRQITSTIAVKSGAEIVLGGIIQRGRHRGAGGVPFLRDIPLLGTALNNIDSGQDRTELVIIIRPTVMANNAEVSTVTGEIKRRLHRGGAKPVLRARY</sequence>
<dbReference type="InterPro" id="IPR049371">
    <property type="entry name" value="GspD-like_N0"/>
</dbReference>
<keyword evidence="4" id="KW-1134">Transmembrane beta strand</keyword>
<feature type="domain" description="NolW-like" evidence="13">
    <location>
        <begin position="285"/>
        <end position="426"/>
    </location>
</feature>
<dbReference type="PRINTS" id="PR00811">
    <property type="entry name" value="BCTERIALGSPD"/>
</dbReference>
<dbReference type="InterPro" id="IPR004846">
    <property type="entry name" value="T2SS/T3SS_dom"/>
</dbReference>
<dbReference type="InterPro" id="IPR050810">
    <property type="entry name" value="Bact_Secretion_Sys_Channel"/>
</dbReference>
<feature type="region of interest" description="Disordered" evidence="11">
    <location>
        <begin position="364"/>
        <end position="388"/>
    </location>
</feature>
<evidence type="ECO:0000256" key="8">
    <source>
        <dbReference type="ARBA" id="ARBA00023136"/>
    </source>
</evidence>
<keyword evidence="3 10" id="KW-0813">Transport</keyword>
<organism evidence="15 16">
    <name type="scientific">Methylorubrum extorquens (strain ATCC 14718 / DSM 1338 / JCM 2805 / NCIMB 9133 / AM1)</name>
    <name type="common">Methylobacterium extorquens</name>
    <dbReference type="NCBI Taxonomy" id="272630"/>
    <lineage>
        <taxon>Bacteria</taxon>
        <taxon>Pseudomonadati</taxon>
        <taxon>Pseudomonadota</taxon>
        <taxon>Alphaproteobacteria</taxon>
        <taxon>Hyphomicrobiales</taxon>
        <taxon>Methylobacteriaceae</taxon>
        <taxon>Methylorubrum</taxon>
    </lineage>
</organism>
<evidence type="ECO:0000256" key="10">
    <source>
        <dbReference type="RuleBase" id="RU004004"/>
    </source>
</evidence>
<evidence type="ECO:0000313" key="16">
    <source>
        <dbReference type="Proteomes" id="UP000009081"/>
    </source>
</evidence>
<evidence type="ECO:0000256" key="5">
    <source>
        <dbReference type="ARBA" id="ARBA00022692"/>
    </source>
</evidence>
<feature type="region of interest" description="Disordered" evidence="11">
    <location>
        <begin position="1"/>
        <end position="50"/>
    </location>
</feature>
<evidence type="ECO:0000256" key="7">
    <source>
        <dbReference type="ARBA" id="ARBA00022927"/>
    </source>
</evidence>
<dbReference type="GO" id="GO:0015628">
    <property type="term" value="P:protein secretion by the type II secretion system"/>
    <property type="evidence" value="ECO:0007669"/>
    <property type="project" value="InterPro"/>
</dbReference>
<evidence type="ECO:0000256" key="9">
    <source>
        <dbReference type="ARBA" id="ARBA00023237"/>
    </source>
</evidence>
<evidence type="ECO:0000256" key="4">
    <source>
        <dbReference type="ARBA" id="ARBA00022452"/>
    </source>
</evidence>
<proteinExistence type="inferred from homology"/>
<feature type="region of interest" description="Disordered" evidence="11">
    <location>
        <begin position="308"/>
        <end position="344"/>
    </location>
</feature>
<dbReference type="GO" id="GO:0009279">
    <property type="term" value="C:cell outer membrane"/>
    <property type="evidence" value="ECO:0007669"/>
    <property type="project" value="UniProtKB-SubCell"/>
</dbReference>
<dbReference type="EMBL" id="CP001511">
    <property type="protein sequence ID" value="ACS43168.1"/>
    <property type="molecule type" value="Genomic_DNA"/>
</dbReference>
<dbReference type="PANTHER" id="PTHR30332:SF25">
    <property type="entry name" value="SECRETIN XPSD"/>
    <property type="match status" value="1"/>
</dbReference>
<gene>
    <name evidence="15" type="ordered locus">MexAM1_META2p0288</name>
</gene>